<keyword evidence="2" id="KW-1185">Reference proteome</keyword>
<dbReference type="AlphaFoldDB" id="F9WVL9"/>
<dbReference type="Proteomes" id="UP000009027">
    <property type="component" value="Unassembled WGS sequence"/>
</dbReference>
<sequence length="157" mass="17292">MGAMSMNNFLWHSICAFKLKTGHSIFEQDNSEGCLSARQLFTHSKTRMVGELLDLGGCRNAFVSRRCLTKAHPRILSAVRRFQQFGGLPSTCYARRNLSTKKNPPIQRPFASHLVAFCFGEAAPTECRPDTCSSYAAKIPPAPSMEPGHPFCPPCAA</sequence>
<protein>
    <submittedName>
        <fullName evidence="1">Uncharacterized protein</fullName>
    </submittedName>
</protein>
<dbReference type="VEuPathDB" id="TriTrypDB:TvY486_0045460"/>
<name>F9WVL9_TRYVY</name>
<reference evidence="1 2" key="1">
    <citation type="journal article" date="2012" name="Proc. Natl. Acad. Sci. U.S.A.">
        <title>Antigenic diversity is generated by distinct evolutionary mechanisms in African trypanosome species.</title>
        <authorList>
            <person name="Jackson A.P."/>
            <person name="Berry A."/>
            <person name="Aslett M."/>
            <person name="Allison H.C."/>
            <person name="Burton P."/>
            <person name="Vavrova-Anderson J."/>
            <person name="Brown R."/>
            <person name="Browne H."/>
            <person name="Corton N."/>
            <person name="Hauser H."/>
            <person name="Gamble J."/>
            <person name="Gilderthorp R."/>
            <person name="Marcello L."/>
            <person name="McQuillan J."/>
            <person name="Otto T.D."/>
            <person name="Quail M.A."/>
            <person name="Sanders M.J."/>
            <person name="van Tonder A."/>
            <person name="Ginger M.L."/>
            <person name="Field M.C."/>
            <person name="Barry J.D."/>
            <person name="Hertz-Fowler C."/>
            <person name="Berriman M."/>
        </authorList>
    </citation>
    <scope>NUCLEOTIDE SEQUENCE</scope>
    <source>
        <strain evidence="1 2">Y486</strain>
    </source>
</reference>
<dbReference type="EMBL" id="CAEX01008025">
    <property type="protein sequence ID" value="CCD21627.1"/>
    <property type="molecule type" value="Genomic_DNA"/>
</dbReference>
<proteinExistence type="predicted"/>
<organism evidence="1 2">
    <name type="scientific">Trypanosoma vivax (strain Y486)</name>
    <dbReference type="NCBI Taxonomy" id="1055687"/>
    <lineage>
        <taxon>Eukaryota</taxon>
        <taxon>Discoba</taxon>
        <taxon>Euglenozoa</taxon>
        <taxon>Kinetoplastea</taxon>
        <taxon>Metakinetoplastina</taxon>
        <taxon>Trypanosomatida</taxon>
        <taxon>Trypanosomatidae</taxon>
        <taxon>Trypanosoma</taxon>
        <taxon>Duttonella</taxon>
    </lineage>
</organism>
<gene>
    <name evidence="1" type="ORF">TvY486_0045460</name>
</gene>
<accession>F9WVL9</accession>
<evidence type="ECO:0000313" key="2">
    <source>
        <dbReference type="Proteomes" id="UP000009027"/>
    </source>
</evidence>
<evidence type="ECO:0000313" key="1">
    <source>
        <dbReference type="EMBL" id="CCD21627.1"/>
    </source>
</evidence>